<keyword evidence="6" id="KW-0805">Transcription regulation</keyword>
<dbReference type="Gene3D" id="3.30.160.60">
    <property type="entry name" value="Classic Zinc Finger"/>
    <property type="match status" value="2"/>
</dbReference>
<evidence type="ECO:0000259" key="11">
    <source>
        <dbReference type="PROSITE" id="PS50157"/>
    </source>
</evidence>
<dbReference type="Pfam" id="PF00096">
    <property type="entry name" value="zf-C2H2"/>
    <property type="match status" value="2"/>
</dbReference>
<feature type="domain" description="C2H2-type" evidence="11">
    <location>
        <begin position="49"/>
        <end position="67"/>
    </location>
</feature>
<name>A0A7L2VID9_9AVES</name>
<evidence type="ECO:0000256" key="3">
    <source>
        <dbReference type="ARBA" id="ARBA00022737"/>
    </source>
</evidence>
<evidence type="ECO:0000256" key="9">
    <source>
        <dbReference type="ARBA" id="ARBA00023242"/>
    </source>
</evidence>
<evidence type="ECO:0000256" key="2">
    <source>
        <dbReference type="ARBA" id="ARBA00022723"/>
    </source>
</evidence>
<dbReference type="FunFam" id="3.30.160.60:FF:000358">
    <property type="entry name" value="zinc finger protein 24"/>
    <property type="match status" value="1"/>
</dbReference>
<dbReference type="GO" id="GO:0000981">
    <property type="term" value="F:DNA-binding transcription factor activity, RNA polymerase II-specific"/>
    <property type="evidence" value="ECO:0007669"/>
    <property type="project" value="TreeGrafter"/>
</dbReference>
<dbReference type="SMART" id="SM00355">
    <property type="entry name" value="ZnF_C2H2"/>
    <property type="match status" value="1"/>
</dbReference>
<dbReference type="SUPFAM" id="SSF57667">
    <property type="entry name" value="beta-beta-alpha zinc fingers"/>
    <property type="match status" value="1"/>
</dbReference>
<keyword evidence="8" id="KW-0804">Transcription</keyword>
<keyword evidence="7" id="KW-0238">DNA-binding</keyword>
<proteinExistence type="predicted"/>
<dbReference type="InterPro" id="IPR013087">
    <property type="entry name" value="Znf_C2H2_type"/>
</dbReference>
<evidence type="ECO:0000256" key="4">
    <source>
        <dbReference type="ARBA" id="ARBA00022771"/>
    </source>
</evidence>
<dbReference type="PROSITE" id="PS00028">
    <property type="entry name" value="ZINC_FINGER_C2H2_1"/>
    <property type="match status" value="1"/>
</dbReference>
<evidence type="ECO:0000256" key="10">
    <source>
        <dbReference type="PROSITE-ProRule" id="PRU00042"/>
    </source>
</evidence>
<dbReference type="InterPro" id="IPR036236">
    <property type="entry name" value="Znf_C2H2_sf"/>
</dbReference>
<sequence length="67" mass="7689">RFSASSTPNHPRGIHISEKLYVCPDCGKRFGTTFALTRHRLEHTEEKPFTCADCGQSFRVLSRLTRH</sequence>
<evidence type="ECO:0000313" key="13">
    <source>
        <dbReference type="Proteomes" id="UP000520535"/>
    </source>
</evidence>
<accession>A0A7L2VID9</accession>
<feature type="non-terminal residue" evidence="12">
    <location>
        <position position="1"/>
    </location>
</feature>
<keyword evidence="2" id="KW-0479">Metal-binding</keyword>
<organism evidence="12 13">
    <name type="scientific">Brachypteracias leptosomus</name>
    <name type="common">short-legged ground-roller</name>
    <dbReference type="NCBI Taxonomy" id="135165"/>
    <lineage>
        <taxon>Eukaryota</taxon>
        <taxon>Metazoa</taxon>
        <taxon>Chordata</taxon>
        <taxon>Craniata</taxon>
        <taxon>Vertebrata</taxon>
        <taxon>Euteleostomi</taxon>
        <taxon>Archelosauria</taxon>
        <taxon>Archosauria</taxon>
        <taxon>Dinosauria</taxon>
        <taxon>Saurischia</taxon>
        <taxon>Theropoda</taxon>
        <taxon>Coelurosauria</taxon>
        <taxon>Aves</taxon>
        <taxon>Neognathae</taxon>
        <taxon>Neoaves</taxon>
        <taxon>Telluraves</taxon>
        <taxon>Coraciimorphae</taxon>
        <taxon>Coraciiformes</taxon>
        <taxon>Brachypteraciidae</taxon>
        <taxon>Brachypteracias</taxon>
    </lineage>
</organism>
<dbReference type="GO" id="GO:0005634">
    <property type="term" value="C:nucleus"/>
    <property type="evidence" value="ECO:0007669"/>
    <property type="project" value="UniProtKB-SubCell"/>
</dbReference>
<dbReference type="OrthoDB" id="6077919at2759"/>
<dbReference type="PANTHER" id="PTHR23226">
    <property type="entry name" value="ZINC FINGER AND SCAN DOMAIN-CONTAINING"/>
    <property type="match status" value="1"/>
</dbReference>
<evidence type="ECO:0000256" key="7">
    <source>
        <dbReference type="ARBA" id="ARBA00023125"/>
    </source>
</evidence>
<evidence type="ECO:0000256" key="5">
    <source>
        <dbReference type="ARBA" id="ARBA00022833"/>
    </source>
</evidence>
<comment type="subcellular location">
    <subcellularLocation>
        <location evidence="1">Nucleus</location>
    </subcellularLocation>
</comment>
<feature type="domain" description="C2H2-type" evidence="11">
    <location>
        <begin position="21"/>
        <end position="48"/>
    </location>
</feature>
<dbReference type="GO" id="GO:0008270">
    <property type="term" value="F:zinc ion binding"/>
    <property type="evidence" value="ECO:0007669"/>
    <property type="project" value="UniProtKB-KW"/>
</dbReference>
<feature type="non-terminal residue" evidence="12">
    <location>
        <position position="67"/>
    </location>
</feature>
<dbReference type="FunFam" id="3.30.160.60:FF:000322">
    <property type="entry name" value="GDNF-inducible zinc finger protein 1"/>
    <property type="match status" value="1"/>
</dbReference>
<dbReference type="AlphaFoldDB" id="A0A7L2VID9"/>
<evidence type="ECO:0000256" key="6">
    <source>
        <dbReference type="ARBA" id="ARBA00023015"/>
    </source>
</evidence>
<comment type="caution">
    <text evidence="12">The sequence shown here is derived from an EMBL/GenBank/DDBJ whole genome shotgun (WGS) entry which is preliminary data.</text>
</comment>
<protein>
    <submittedName>
        <fullName evidence="12">ZN708 protein</fullName>
    </submittedName>
</protein>
<dbReference type="GO" id="GO:0000978">
    <property type="term" value="F:RNA polymerase II cis-regulatory region sequence-specific DNA binding"/>
    <property type="evidence" value="ECO:0007669"/>
    <property type="project" value="TreeGrafter"/>
</dbReference>
<keyword evidence="5" id="KW-0862">Zinc</keyword>
<dbReference type="PANTHER" id="PTHR23226:SF416">
    <property type="entry name" value="FI01424P"/>
    <property type="match status" value="1"/>
</dbReference>
<keyword evidence="9" id="KW-0539">Nucleus</keyword>
<keyword evidence="13" id="KW-1185">Reference proteome</keyword>
<gene>
    <name evidence="12" type="primary">Znf708</name>
    <name evidence="12" type="ORF">BRALEP_R14881</name>
</gene>
<dbReference type="EMBL" id="VYZX01018229">
    <property type="protein sequence ID" value="NXS57853.1"/>
    <property type="molecule type" value="Genomic_DNA"/>
</dbReference>
<evidence type="ECO:0000256" key="8">
    <source>
        <dbReference type="ARBA" id="ARBA00023163"/>
    </source>
</evidence>
<keyword evidence="3" id="KW-0677">Repeat</keyword>
<evidence type="ECO:0000256" key="1">
    <source>
        <dbReference type="ARBA" id="ARBA00004123"/>
    </source>
</evidence>
<dbReference type="Proteomes" id="UP000520535">
    <property type="component" value="Unassembled WGS sequence"/>
</dbReference>
<dbReference type="PROSITE" id="PS50157">
    <property type="entry name" value="ZINC_FINGER_C2H2_2"/>
    <property type="match status" value="2"/>
</dbReference>
<keyword evidence="4 10" id="KW-0863">Zinc-finger</keyword>
<reference evidence="12 13" key="1">
    <citation type="submission" date="2019-09" db="EMBL/GenBank/DDBJ databases">
        <title>Bird 10,000 Genomes (B10K) Project - Family phase.</title>
        <authorList>
            <person name="Zhang G."/>
        </authorList>
    </citation>
    <scope>NUCLEOTIDE SEQUENCE [LARGE SCALE GENOMIC DNA]</scope>
    <source>
        <strain evidence="12">B10K-DU-012-52</strain>
    </source>
</reference>
<evidence type="ECO:0000313" key="12">
    <source>
        <dbReference type="EMBL" id="NXS57853.1"/>
    </source>
</evidence>